<gene>
    <name evidence="2" type="ORF">QBC41DRAFT_301872</name>
</gene>
<proteinExistence type="predicted"/>
<dbReference type="AlphaFoldDB" id="A0AA39ZFL3"/>
<dbReference type="EMBL" id="JAULSY010000035">
    <property type="protein sequence ID" value="KAK0670113.1"/>
    <property type="molecule type" value="Genomic_DNA"/>
</dbReference>
<feature type="chain" id="PRO_5041201049" evidence="1">
    <location>
        <begin position="21"/>
        <end position="79"/>
    </location>
</feature>
<feature type="signal peptide" evidence="1">
    <location>
        <begin position="1"/>
        <end position="20"/>
    </location>
</feature>
<accession>A0AA39ZFL3</accession>
<evidence type="ECO:0000313" key="3">
    <source>
        <dbReference type="Proteomes" id="UP001174997"/>
    </source>
</evidence>
<sequence>MRFAILSGVVALAITSAAAPAPTPQDQPPCVKLPEAFWTCISDCLYKICVNVPDIVQCNKDCDAKCKAIYAPDCEPGPH</sequence>
<comment type="caution">
    <text evidence="2">The sequence shown here is derived from an EMBL/GenBank/DDBJ whole genome shotgun (WGS) entry which is preliminary data.</text>
</comment>
<evidence type="ECO:0000313" key="2">
    <source>
        <dbReference type="EMBL" id="KAK0670113.1"/>
    </source>
</evidence>
<keyword evidence="3" id="KW-1185">Reference proteome</keyword>
<evidence type="ECO:0000256" key="1">
    <source>
        <dbReference type="SAM" id="SignalP"/>
    </source>
</evidence>
<keyword evidence="1" id="KW-0732">Signal</keyword>
<protein>
    <submittedName>
        <fullName evidence="2">Uncharacterized protein</fullName>
    </submittedName>
</protein>
<reference evidence="2" key="1">
    <citation type="submission" date="2023-06" db="EMBL/GenBank/DDBJ databases">
        <title>Genome-scale phylogeny and comparative genomics of the fungal order Sordariales.</title>
        <authorList>
            <consortium name="Lawrence Berkeley National Laboratory"/>
            <person name="Hensen N."/>
            <person name="Bonometti L."/>
            <person name="Westerberg I."/>
            <person name="Brannstrom I.O."/>
            <person name="Guillou S."/>
            <person name="Cros-Aarteil S."/>
            <person name="Calhoun S."/>
            <person name="Haridas S."/>
            <person name="Kuo A."/>
            <person name="Mondo S."/>
            <person name="Pangilinan J."/>
            <person name="Riley R."/>
            <person name="Labutti K."/>
            <person name="Andreopoulos B."/>
            <person name="Lipzen A."/>
            <person name="Chen C."/>
            <person name="Yanf M."/>
            <person name="Daum C."/>
            <person name="Ng V."/>
            <person name="Clum A."/>
            <person name="Steindorff A."/>
            <person name="Ohm R."/>
            <person name="Martin F."/>
            <person name="Silar P."/>
            <person name="Natvig D."/>
            <person name="Lalanne C."/>
            <person name="Gautier V."/>
            <person name="Ament-Velasquez S.L."/>
            <person name="Kruys A."/>
            <person name="Hutchinson M.I."/>
            <person name="Powell A.J."/>
            <person name="Barry K."/>
            <person name="Miller A.N."/>
            <person name="Grigoriev I.V."/>
            <person name="Debuchy R."/>
            <person name="Gladieux P."/>
            <person name="Thoren M.H."/>
            <person name="Johannesson H."/>
        </authorList>
    </citation>
    <scope>NUCLEOTIDE SEQUENCE</scope>
    <source>
        <strain evidence="2">CBS 307.81</strain>
    </source>
</reference>
<dbReference type="Proteomes" id="UP001174997">
    <property type="component" value="Unassembled WGS sequence"/>
</dbReference>
<name>A0AA39ZFL3_9PEZI</name>
<organism evidence="2 3">
    <name type="scientific">Cercophora samala</name>
    <dbReference type="NCBI Taxonomy" id="330535"/>
    <lineage>
        <taxon>Eukaryota</taxon>
        <taxon>Fungi</taxon>
        <taxon>Dikarya</taxon>
        <taxon>Ascomycota</taxon>
        <taxon>Pezizomycotina</taxon>
        <taxon>Sordariomycetes</taxon>
        <taxon>Sordariomycetidae</taxon>
        <taxon>Sordariales</taxon>
        <taxon>Lasiosphaeriaceae</taxon>
        <taxon>Cercophora</taxon>
    </lineage>
</organism>